<dbReference type="Proteomes" id="UP001054945">
    <property type="component" value="Unassembled WGS sequence"/>
</dbReference>
<proteinExistence type="predicted"/>
<comment type="caution">
    <text evidence="1">The sequence shown here is derived from an EMBL/GenBank/DDBJ whole genome shotgun (WGS) entry which is preliminary data.</text>
</comment>
<protein>
    <submittedName>
        <fullName evidence="1">Uncharacterized protein</fullName>
    </submittedName>
</protein>
<evidence type="ECO:0000313" key="2">
    <source>
        <dbReference type="Proteomes" id="UP001054945"/>
    </source>
</evidence>
<gene>
    <name evidence="1" type="ORF">CEXT_640091</name>
</gene>
<dbReference type="AlphaFoldDB" id="A0AAV4MZ82"/>
<dbReference type="EMBL" id="BPLR01002709">
    <property type="protein sequence ID" value="GIX77015.1"/>
    <property type="molecule type" value="Genomic_DNA"/>
</dbReference>
<organism evidence="1 2">
    <name type="scientific">Caerostris extrusa</name>
    <name type="common">Bark spider</name>
    <name type="synonym">Caerostris bankana</name>
    <dbReference type="NCBI Taxonomy" id="172846"/>
    <lineage>
        <taxon>Eukaryota</taxon>
        <taxon>Metazoa</taxon>
        <taxon>Ecdysozoa</taxon>
        <taxon>Arthropoda</taxon>
        <taxon>Chelicerata</taxon>
        <taxon>Arachnida</taxon>
        <taxon>Araneae</taxon>
        <taxon>Araneomorphae</taxon>
        <taxon>Entelegynae</taxon>
        <taxon>Araneoidea</taxon>
        <taxon>Araneidae</taxon>
        <taxon>Caerostris</taxon>
    </lineage>
</organism>
<reference evidence="1 2" key="1">
    <citation type="submission" date="2021-06" db="EMBL/GenBank/DDBJ databases">
        <title>Caerostris extrusa draft genome.</title>
        <authorList>
            <person name="Kono N."/>
            <person name="Arakawa K."/>
        </authorList>
    </citation>
    <scope>NUCLEOTIDE SEQUENCE [LARGE SCALE GENOMIC DNA]</scope>
</reference>
<evidence type="ECO:0000313" key="1">
    <source>
        <dbReference type="EMBL" id="GIX77015.1"/>
    </source>
</evidence>
<sequence length="88" mass="10102">MSTSNVENFDICLIRNTLNINDDKRTPSKQGNQELLFTRQTKKTELWTATKHHKSTNQSVYTMDVRDICVTAGREKPFSTIIEPACIK</sequence>
<accession>A0AAV4MZ82</accession>
<keyword evidence="2" id="KW-1185">Reference proteome</keyword>
<name>A0AAV4MZ82_CAEEX</name>